<organism evidence="3 4">
    <name type="scientific">Brevibacterium yomogidense</name>
    <dbReference type="NCBI Taxonomy" id="946573"/>
    <lineage>
        <taxon>Bacteria</taxon>
        <taxon>Bacillati</taxon>
        <taxon>Actinomycetota</taxon>
        <taxon>Actinomycetes</taxon>
        <taxon>Micrococcales</taxon>
        <taxon>Brevibacteriaceae</taxon>
        <taxon>Brevibacterium</taxon>
    </lineage>
</organism>
<keyword evidence="3" id="KW-0808">Transferase</keyword>
<dbReference type="PANTHER" id="PTHR11895">
    <property type="entry name" value="TRANSAMIDASE"/>
    <property type="match status" value="1"/>
</dbReference>
<evidence type="ECO:0000313" key="4">
    <source>
        <dbReference type="Proteomes" id="UP000196581"/>
    </source>
</evidence>
<evidence type="ECO:0000313" key="3">
    <source>
        <dbReference type="EMBL" id="SLM95412.1"/>
    </source>
</evidence>
<feature type="domain" description="Amidase" evidence="2">
    <location>
        <begin position="62"/>
        <end position="495"/>
    </location>
</feature>
<evidence type="ECO:0000259" key="2">
    <source>
        <dbReference type="Pfam" id="PF01425"/>
    </source>
</evidence>
<dbReference type="InterPro" id="IPR023631">
    <property type="entry name" value="Amidase_dom"/>
</dbReference>
<gene>
    <name evidence="3" type="ORF">FM105_04755</name>
</gene>
<proteinExistence type="predicted"/>
<keyword evidence="4" id="KW-1185">Reference proteome</keyword>
<dbReference type="Proteomes" id="UP000196581">
    <property type="component" value="Unassembled WGS sequence"/>
</dbReference>
<dbReference type="InterPro" id="IPR000120">
    <property type="entry name" value="Amidase"/>
</dbReference>
<feature type="region of interest" description="Disordered" evidence="1">
    <location>
        <begin position="1"/>
        <end position="28"/>
    </location>
</feature>
<dbReference type="EC" id="6.3.5.7" evidence="3"/>
<dbReference type="InterPro" id="IPR036928">
    <property type="entry name" value="AS_sf"/>
</dbReference>
<keyword evidence="3" id="KW-0436">Ligase</keyword>
<reference evidence="4" key="1">
    <citation type="submission" date="2017-02" db="EMBL/GenBank/DDBJ databases">
        <authorList>
            <person name="Dridi B."/>
        </authorList>
    </citation>
    <scope>NUCLEOTIDE SEQUENCE [LARGE SCALE GENOMIC DNA]</scope>
    <source>
        <strain evidence="4">B Co 03.10</strain>
    </source>
</reference>
<protein>
    <submittedName>
        <fullName evidence="3">Aspartyl-tRNA(Asn) amidotransferase subunit A amidotransferase subunit A</fullName>
        <ecNumber evidence="3">6.3.5.7</ecNumber>
    </submittedName>
</protein>
<dbReference type="AlphaFoldDB" id="A0A1X6X849"/>
<dbReference type="GO" id="GO:0016740">
    <property type="term" value="F:transferase activity"/>
    <property type="evidence" value="ECO:0007669"/>
    <property type="project" value="UniProtKB-KW"/>
</dbReference>
<dbReference type="Pfam" id="PF01425">
    <property type="entry name" value="Amidase"/>
    <property type="match status" value="1"/>
</dbReference>
<sequence>MTGGAAQAPRFEPAVSAAEGAGVVTPGRTSAEGAAYESELTWLSTRQLAAQIASGRLSAREALADHLARLDAVNPTLNAVVTRDDERAFEQAAAADSAFSRGDRLTALHGVPMTHKDTHDTAGMRTTYGSPTLADNVPIRDALVIARLRAAGVVTTGKSNVPEFAAGSHTFNPLFGTTVNPYDTTKSAAGSSGGAAAAIAAGVQASGDGSDMGGSLRLPGSFNNIVGMRPTNGRIPKALPGNPWSWLSQSGFMARSVSDVALLMSIASGPADGAPLSVQEPGSVFDRLEFRWPGEHRVGSGLRGLRIGFSTDLGGMLRVDPSVAEVVDRTADSLTIGGGHVDGMVPDFRDADEVFRVTRAYDFAARFGETVRRHGDQVKESVVWNTEMGLNLTVDELVSADAARARLHGAVETYFAHHDLLVLTTSSVAPFDADLEYPAEIDGKPMEDYLEWMRAATVISATGCPAVSVPAGFTRDGLPVGVQLVAAPGKDVELLLVAQAFEELTDHGARRPAL</sequence>
<dbReference type="Gene3D" id="3.90.1300.10">
    <property type="entry name" value="Amidase signature (AS) domain"/>
    <property type="match status" value="1"/>
</dbReference>
<dbReference type="GO" id="GO:0050567">
    <property type="term" value="F:glutaminyl-tRNA synthase (glutamine-hydrolyzing) activity"/>
    <property type="evidence" value="ECO:0007669"/>
    <property type="project" value="UniProtKB-EC"/>
</dbReference>
<name>A0A1X6X849_9MICO</name>
<evidence type="ECO:0000256" key="1">
    <source>
        <dbReference type="SAM" id="MobiDB-lite"/>
    </source>
</evidence>
<dbReference type="EMBL" id="FWFF01000005">
    <property type="protein sequence ID" value="SLM95412.1"/>
    <property type="molecule type" value="Genomic_DNA"/>
</dbReference>
<dbReference type="PANTHER" id="PTHR11895:SF76">
    <property type="entry name" value="INDOLEACETAMIDE HYDROLASE"/>
    <property type="match status" value="1"/>
</dbReference>
<accession>A0A1X6X849</accession>
<dbReference type="SUPFAM" id="SSF75304">
    <property type="entry name" value="Amidase signature (AS) enzymes"/>
    <property type="match status" value="1"/>
</dbReference>